<protein>
    <recommendedName>
        <fullName evidence="4">Short-chain dehydrogenase</fullName>
    </recommendedName>
</protein>
<dbReference type="PANTHER" id="PTHR42879:SF6">
    <property type="entry name" value="NADPH-DEPENDENT REDUCTASE BACG"/>
    <property type="match status" value="1"/>
</dbReference>
<dbReference type="Gene3D" id="3.40.50.720">
    <property type="entry name" value="NAD(P)-binding Rossmann-like Domain"/>
    <property type="match status" value="1"/>
</dbReference>
<proteinExistence type="inferred from homology"/>
<sequence length="263" mass="28232">MDFGLTGKVAVITGGSEGIGKASALRLCEEGADVAICARRADILQKAADEIKAKTGKEVLAMPVDVCNEAQVQEFVQKTVERFGGIDILVNNAGGSRAFPFLEASEETWRIDIEIKLFGAIYCSKAVIPHMRKRGGGRIINMTTGGGKAPGQKSLPTSVSRAAGINLTKSMATEYAPENILVNTICLGLLKSMQHERRYEQQKQDRPDLTLDQWYEELGKRVPVGRVGEAEEVGDLVAFLSSNRAAFITGTSINIDGGACAVD</sequence>
<dbReference type="FunFam" id="3.40.50.720:FF:000084">
    <property type="entry name" value="Short-chain dehydrogenase reductase"/>
    <property type="match status" value="1"/>
</dbReference>
<name>W4L8D9_ENTF1</name>
<dbReference type="InterPro" id="IPR036291">
    <property type="entry name" value="NAD(P)-bd_dom_sf"/>
</dbReference>
<evidence type="ECO:0000313" key="2">
    <source>
        <dbReference type="EMBL" id="ETW93960.1"/>
    </source>
</evidence>
<evidence type="ECO:0000313" key="3">
    <source>
        <dbReference type="Proteomes" id="UP000019141"/>
    </source>
</evidence>
<comment type="caution">
    <text evidence="2">The sequence shown here is derived from an EMBL/GenBank/DDBJ whole genome shotgun (WGS) entry which is preliminary data.</text>
</comment>
<gene>
    <name evidence="2" type="ORF">ETSY1_36945</name>
</gene>
<dbReference type="Pfam" id="PF13561">
    <property type="entry name" value="adh_short_C2"/>
    <property type="match status" value="1"/>
</dbReference>
<dbReference type="PANTHER" id="PTHR42879">
    <property type="entry name" value="3-OXOACYL-(ACYL-CARRIER-PROTEIN) REDUCTASE"/>
    <property type="match status" value="1"/>
</dbReference>
<dbReference type="PRINTS" id="PR00080">
    <property type="entry name" value="SDRFAMILY"/>
</dbReference>
<dbReference type="Proteomes" id="UP000019141">
    <property type="component" value="Unassembled WGS sequence"/>
</dbReference>
<accession>W4L8D9</accession>
<dbReference type="SUPFAM" id="SSF51735">
    <property type="entry name" value="NAD(P)-binding Rossmann-fold domains"/>
    <property type="match status" value="1"/>
</dbReference>
<dbReference type="AlphaFoldDB" id="W4L8D9"/>
<keyword evidence="3" id="KW-1185">Reference proteome</keyword>
<organism evidence="2 3">
    <name type="scientific">Entotheonella factor</name>
    <dbReference type="NCBI Taxonomy" id="1429438"/>
    <lineage>
        <taxon>Bacteria</taxon>
        <taxon>Pseudomonadati</taxon>
        <taxon>Nitrospinota/Tectimicrobiota group</taxon>
        <taxon>Candidatus Tectimicrobiota</taxon>
        <taxon>Candidatus Entotheonellia</taxon>
        <taxon>Candidatus Entotheonellales</taxon>
        <taxon>Candidatus Entotheonellaceae</taxon>
        <taxon>Candidatus Entotheonella</taxon>
    </lineage>
</organism>
<dbReference type="InterPro" id="IPR002347">
    <property type="entry name" value="SDR_fam"/>
</dbReference>
<evidence type="ECO:0008006" key="4">
    <source>
        <dbReference type="Google" id="ProtNLM"/>
    </source>
</evidence>
<evidence type="ECO:0000256" key="1">
    <source>
        <dbReference type="ARBA" id="ARBA00006484"/>
    </source>
</evidence>
<dbReference type="InterPro" id="IPR050259">
    <property type="entry name" value="SDR"/>
</dbReference>
<reference evidence="2 3" key="1">
    <citation type="journal article" date="2014" name="Nature">
        <title>An environmental bacterial taxon with a large and distinct metabolic repertoire.</title>
        <authorList>
            <person name="Wilson M.C."/>
            <person name="Mori T."/>
            <person name="Ruckert C."/>
            <person name="Uria A.R."/>
            <person name="Helf M.J."/>
            <person name="Takada K."/>
            <person name="Gernert C."/>
            <person name="Steffens U.A."/>
            <person name="Heycke N."/>
            <person name="Schmitt S."/>
            <person name="Rinke C."/>
            <person name="Helfrich E.J."/>
            <person name="Brachmann A.O."/>
            <person name="Gurgui C."/>
            <person name="Wakimoto T."/>
            <person name="Kracht M."/>
            <person name="Crusemann M."/>
            <person name="Hentschel U."/>
            <person name="Abe I."/>
            <person name="Matsunaga S."/>
            <person name="Kalinowski J."/>
            <person name="Takeyama H."/>
            <person name="Piel J."/>
        </authorList>
    </citation>
    <scope>NUCLEOTIDE SEQUENCE [LARGE SCALE GENOMIC DNA]</scope>
    <source>
        <strain evidence="3">TSY1</strain>
    </source>
</reference>
<dbReference type="EMBL" id="AZHW01001140">
    <property type="protein sequence ID" value="ETW93960.1"/>
    <property type="molecule type" value="Genomic_DNA"/>
</dbReference>
<dbReference type="HOGENOM" id="CLU_010194_1_2_7"/>
<comment type="similarity">
    <text evidence="1">Belongs to the short-chain dehydrogenases/reductases (SDR) family.</text>
</comment>
<dbReference type="PRINTS" id="PR00081">
    <property type="entry name" value="GDHRDH"/>
</dbReference>